<protein>
    <recommendedName>
        <fullName evidence="1">P2X purinoreceptor 7 intracellular domain-containing protein</fullName>
    </recommendedName>
</protein>
<feature type="domain" description="P2X purinoreceptor 7 intracellular" evidence="1">
    <location>
        <begin position="17"/>
        <end position="97"/>
    </location>
</feature>
<dbReference type="AlphaFoldDB" id="K1QYE4"/>
<dbReference type="HOGENOM" id="CLU_1361606_0_0_1"/>
<organism evidence="2">
    <name type="scientific">Magallana gigas</name>
    <name type="common">Pacific oyster</name>
    <name type="synonym">Crassostrea gigas</name>
    <dbReference type="NCBI Taxonomy" id="29159"/>
    <lineage>
        <taxon>Eukaryota</taxon>
        <taxon>Metazoa</taxon>
        <taxon>Spiralia</taxon>
        <taxon>Lophotrochozoa</taxon>
        <taxon>Mollusca</taxon>
        <taxon>Bivalvia</taxon>
        <taxon>Autobranchia</taxon>
        <taxon>Pteriomorphia</taxon>
        <taxon>Ostreida</taxon>
        <taxon>Ostreoidea</taxon>
        <taxon>Ostreidae</taxon>
        <taxon>Magallana</taxon>
    </lineage>
</organism>
<sequence length="201" mass="22480">MAQENVFGIEPYAFEPEYTEELENLAAENNPSSPIIPTLEEWCSCGQCEVMPTVEECMCCKQCDYTLGNMGDLGCITDHDQLDLLVLNPDVLSIAFIQFMMFKKQQGRAPEHLSNNSCDFAELSSVEEAFGKEKFDEQQLYGEEDGEQRVYGETDGISDDDSDLSGKVFVDFSEDELTMMTGCDVTWREPVVKTPSLLTAA</sequence>
<gene>
    <name evidence="2" type="ORF">CGI_10019348</name>
</gene>
<evidence type="ECO:0000259" key="1">
    <source>
        <dbReference type="Pfam" id="PF20478"/>
    </source>
</evidence>
<dbReference type="InParanoid" id="K1QYE4"/>
<dbReference type="Pfam" id="PF20478">
    <property type="entry name" value="P2RX7_C"/>
    <property type="match status" value="1"/>
</dbReference>
<dbReference type="EMBL" id="JH818390">
    <property type="protein sequence ID" value="EKC38713.1"/>
    <property type="molecule type" value="Genomic_DNA"/>
</dbReference>
<reference evidence="2" key="1">
    <citation type="journal article" date="2012" name="Nature">
        <title>The oyster genome reveals stress adaptation and complexity of shell formation.</title>
        <authorList>
            <person name="Zhang G."/>
            <person name="Fang X."/>
            <person name="Guo X."/>
            <person name="Li L."/>
            <person name="Luo R."/>
            <person name="Xu F."/>
            <person name="Yang P."/>
            <person name="Zhang L."/>
            <person name="Wang X."/>
            <person name="Qi H."/>
            <person name="Xiong Z."/>
            <person name="Que H."/>
            <person name="Xie Y."/>
            <person name="Holland P.W."/>
            <person name="Paps J."/>
            <person name="Zhu Y."/>
            <person name="Wu F."/>
            <person name="Chen Y."/>
            <person name="Wang J."/>
            <person name="Peng C."/>
            <person name="Meng J."/>
            <person name="Yang L."/>
            <person name="Liu J."/>
            <person name="Wen B."/>
            <person name="Zhang N."/>
            <person name="Huang Z."/>
            <person name="Zhu Q."/>
            <person name="Feng Y."/>
            <person name="Mount A."/>
            <person name="Hedgecock D."/>
            <person name="Xu Z."/>
            <person name="Liu Y."/>
            <person name="Domazet-Loso T."/>
            <person name="Du Y."/>
            <person name="Sun X."/>
            <person name="Zhang S."/>
            <person name="Liu B."/>
            <person name="Cheng P."/>
            <person name="Jiang X."/>
            <person name="Li J."/>
            <person name="Fan D."/>
            <person name="Wang W."/>
            <person name="Fu W."/>
            <person name="Wang T."/>
            <person name="Wang B."/>
            <person name="Zhang J."/>
            <person name="Peng Z."/>
            <person name="Li Y."/>
            <person name="Li N."/>
            <person name="Wang J."/>
            <person name="Chen M."/>
            <person name="He Y."/>
            <person name="Tan F."/>
            <person name="Song X."/>
            <person name="Zheng Q."/>
            <person name="Huang R."/>
            <person name="Yang H."/>
            <person name="Du X."/>
            <person name="Chen L."/>
            <person name="Yang M."/>
            <person name="Gaffney P.M."/>
            <person name="Wang S."/>
            <person name="Luo L."/>
            <person name="She Z."/>
            <person name="Ming Y."/>
            <person name="Huang W."/>
            <person name="Zhang S."/>
            <person name="Huang B."/>
            <person name="Zhang Y."/>
            <person name="Qu T."/>
            <person name="Ni P."/>
            <person name="Miao G."/>
            <person name="Wang J."/>
            <person name="Wang Q."/>
            <person name="Steinberg C.E."/>
            <person name="Wang H."/>
            <person name="Li N."/>
            <person name="Qian L."/>
            <person name="Zhang G."/>
            <person name="Li Y."/>
            <person name="Yang H."/>
            <person name="Liu X."/>
            <person name="Wang J."/>
            <person name="Yin Y."/>
            <person name="Wang J."/>
        </authorList>
    </citation>
    <scope>NUCLEOTIDE SEQUENCE [LARGE SCALE GENOMIC DNA]</scope>
    <source>
        <strain evidence="2">05x7-T-G4-1.051#20</strain>
    </source>
</reference>
<dbReference type="PANTHER" id="PTHR36981">
    <property type="entry name" value="ZGC:195170"/>
    <property type="match status" value="1"/>
</dbReference>
<name>K1QYE4_MAGGI</name>
<accession>K1QYE4</accession>
<dbReference type="PANTHER" id="PTHR36981:SF1">
    <property type="entry name" value="P2X PURINORECEPTOR 7 INTRACELLULAR DOMAIN-CONTAINING PROTEIN"/>
    <property type="match status" value="1"/>
</dbReference>
<dbReference type="InterPro" id="IPR046815">
    <property type="entry name" value="P2RX7_C"/>
</dbReference>
<proteinExistence type="predicted"/>
<evidence type="ECO:0000313" key="2">
    <source>
        <dbReference type="EMBL" id="EKC38713.1"/>
    </source>
</evidence>